<proteinExistence type="predicted"/>
<dbReference type="EMBL" id="NMUF01000015">
    <property type="protein sequence ID" value="RFA98593.1"/>
    <property type="molecule type" value="Genomic_DNA"/>
</dbReference>
<sequence>MQCEKIEEKGVEICTVRGYISFAREQSLLAVEDRETAEALATELVKWLNIAGASYEQNVVITDGVETYTAKIPGAVVTIIYRTPHAKRLAVEFIHYLEKTGRAKWVDAKLARRLELELGIIEPDEEIKKALEKVEYLEKRLREEPAVTPTTAPAEGGEKEGAGRIEVVKSEETTAAGAGRNVSIEEVCQLARALSESFGAYAVYAYLKKAKDHPALLQAQYA</sequence>
<comment type="caution">
    <text evidence="1">The sequence shown here is derived from an EMBL/GenBank/DDBJ whole genome shotgun (WGS) entry which is preliminary data.</text>
</comment>
<evidence type="ECO:0000313" key="2">
    <source>
        <dbReference type="Proteomes" id="UP000256877"/>
    </source>
</evidence>
<dbReference type="Proteomes" id="UP000256877">
    <property type="component" value="Unassembled WGS sequence"/>
</dbReference>
<accession>A0A371R483</accession>
<gene>
    <name evidence="1" type="ORF">CGL52_06640</name>
</gene>
<reference evidence="1 2" key="1">
    <citation type="submission" date="2017-07" db="EMBL/GenBank/DDBJ databases">
        <title>Draft genome sequence of aerobic hyperthermophilic archaea, Pyrobaculum aerophilum YKB31 and YKB32.</title>
        <authorList>
            <person name="Mochizuki T."/>
            <person name="Berliner A.J."/>
            <person name="Yoshida-Takashima Y."/>
            <person name="Takaki Y."/>
            <person name="Nunoura T."/>
            <person name="Takai K."/>
        </authorList>
    </citation>
    <scope>NUCLEOTIDE SEQUENCE [LARGE SCALE GENOMIC DNA]</scope>
    <source>
        <strain evidence="1 2">YKB32</strain>
    </source>
</reference>
<organism evidence="1 2">
    <name type="scientific">Pyrobaculum aerophilum</name>
    <dbReference type="NCBI Taxonomy" id="13773"/>
    <lineage>
        <taxon>Archaea</taxon>
        <taxon>Thermoproteota</taxon>
        <taxon>Thermoprotei</taxon>
        <taxon>Thermoproteales</taxon>
        <taxon>Thermoproteaceae</taxon>
        <taxon>Pyrobaculum</taxon>
    </lineage>
</organism>
<dbReference type="RefSeq" id="WP_116430489.1">
    <property type="nucleotide sequence ID" value="NZ_NMUF01000015.1"/>
</dbReference>
<name>A0A371R483_9CREN</name>
<evidence type="ECO:0000313" key="1">
    <source>
        <dbReference type="EMBL" id="RFA98593.1"/>
    </source>
</evidence>
<protein>
    <submittedName>
        <fullName evidence="1">Uncharacterized protein</fullName>
    </submittedName>
</protein>
<dbReference type="AlphaFoldDB" id="A0A371R483"/>